<evidence type="ECO:0000256" key="1">
    <source>
        <dbReference type="SAM" id="Phobius"/>
    </source>
</evidence>
<keyword evidence="3" id="KW-1185">Reference proteome</keyword>
<accession>A0A1J4KJA0</accession>
<dbReference type="AlphaFoldDB" id="A0A1J4KJA0"/>
<dbReference type="RefSeq" id="XP_068364290.1">
    <property type="nucleotide sequence ID" value="XM_068489879.1"/>
</dbReference>
<dbReference type="GeneID" id="94824583"/>
<sequence>MAFSMAIIFLSPLMTITFYFIAFLLILACMALAFICVIKGFHALLPDSTYFDQQLKQKENNQSAARKKRQKLETDVELSVIYKVQGEKEAVKAQLQCISALIEESFGQNYAYEIICVVDGIDYSMFRYVNSLYQHMSYLIPIYKPIEGIRWLISGIVASNGKIIADAQFLVNEIPALKSDENQVNGIDFIEPISRGPTNLFNARNFAVPVAMTKNAATQIFRHLHMLDFASTNELFSLCKHFNVETRVGLQNFGPKEISLFDVLVNFAASKLTQFMYNHRFWTTVIK</sequence>
<dbReference type="Proteomes" id="UP000179807">
    <property type="component" value="Unassembled WGS sequence"/>
</dbReference>
<proteinExistence type="predicted"/>
<reference evidence="2" key="1">
    <citation type="submission" date="2016-10" db="EMBL/GenBank/DDBJ databases">
        <authorList>
            <person name="Benchimol M."/>
            <person name="Almeida L.G."/>
            <person name="Vasconcelos A.T."/>
            <person name="Perreira-Neves A."/>
            <person name="Rosa I.A."/>
            <person name="Tasca T."/>
            <person name="Bogo M.R."/>
            <person name="de Souza W."/>
        </authorList>
    </citation>
    <scope>NUCLEOTIDE SEQUENCE [LARGE SCALE GENOMIC DNA]</scope>
    <source>
        <strain evidence="2">K</strain>
    </source>
</reference>
<keyword evidence="1" id="KW-0472">Membrane</keyword>
<evidence type="ECO:0000313" key="3">
    <source>
        <dbReference type="Proteomes" id="UP000179807"/>
    </source>
</evidence>
<protein>
    <submittedName>
        <fullName evidence="2">Uncharacterized protein</fullName>
    </submittedName>
</protein>
<feature type="transmembrane region" description="Helical" evidence="1">
    <location>
        <begin position="6"/>
        <end position="38"/>
    </location>
</feature>
<dbReference type="EMBL" id="MLAK01000593">
    <property type="protein sequence ID" value="OHT11154.1"/>
    <property type="molecule type" value="Genomic_DNA"/>
</dbReference>
<keyword evidence="1" id="KW-0812">Transmembrane</keyword>
<name>A0A1J4KJA0_9EUKA</name>
<evidence type="ECO:0000313" key="2">
    <source>
        <dbReference type="EMBL" id="OHT11154.1"/>
    </source>
</evidence>
<gene>
    <name evidence="2" type="ORF">TRFO_01050</name>
</gene>
<keyword evidence="1" id="KW-1133">Transmembrane helix</keyword>
<comment type="caution">
    <text evidence="2">The sequence shown here is derived from an EMBL/GenBank/DDBJ whole genome shotgun (WGS) entry which is preliminary data.</text>
</comment>
<organism evidence="2 3">
    <name type="scientific">Tritrichomonas foetus</name>
    <dbReference type="NCBI Taxonomy" id="1144522"/>
    <lineage>
        <taxon>Eukaryota</taxon>
        <taxon>Metamonada</taxon>
        <taxon>Parabasalia</taxon>
        <taxon>Tritrichomonadida</taxon>
        <taxon>Tritrichomonadidae</taxon>
        <taxon>Tritrichomonas</taxon>
    </lineage>
</organism>
<dbReference type="VEuPathDB" id="TrichDB:TRFO_01050"/>